<keyword evidence="1" id="KW-0812">Transmembrane</keyword>
<proteinExistence type="predicted"/>
<keyword evidence="1" id="KW-0472">Membrane</keyword>
<gene>
    <name evidence="2" type="ORF">ECANGB1_50</name>
</gene>
<dbReference type="Proteomes" id="UP000192639">
    <property type="component" value="Unassembled WGS sequence"/>
</dbReference>
<dbReference type="AlphaFoldDB" id="A0A1Y1S948"/>
<keyword evidence="3" id="KW-1185">Reference proteome</keyword>
<evidence type="ECO:0000313" key="2">
    <source>
        <dbReference type="EMBL" id="ORD94728.1"/>
    </source>
</evidence>
<evidence type="ECO:0000256" key="1">
    <source>
        <dbReference type="SAM" id="Phobius"/>
    </source>
</evidence>
<comment type="caution">
    <text evidence="2">The sequence shown here is derived from an EMBL/GenBank/DDBJ whole genome shotgun (WGS) entry which is preliminary data.</text>
</comment>
<keyword evidence="1" id="KW-1133">Transmembrane helix</keyword>
<protein>
    <submittedName>
        <fullName evidence="2">Uncharacterized protein</fullName>
    </submittedName>
</protein>
<accession>A0A1Y1S948</accession>
<dbReference type="EMBL" id="LWDP01000010">
    <property type="protein sequence ID" value="ORD94728.1"/>
    <property type="molecule type" value="Genomic_DNA"/>
</dbReference>
<name>A0A1Y1S948_9MICR</name>
<evidence type="ECO:0000313" key="3">
    <source>
        <dbReference type="Proteomes" id="UP000192639"/>
    </source>
</evidence>
<reference evidence="2 3" key="1">
    <citation type="journal article" date="2017" name="Environ. Microbiol.">
        <title>Decay of the glycolytic pathway and adaptation to intranuclear parasitism within Enterocytozoonidae microsporidia.</title>
        <authorList>
            <person name="Wiredu Boakye D."/>
            <person name="Jaroenlak P."/>
            <person name="Prachumwat A."/>
            <person name="Williams T.A."/>
            <person name="Bateman K.S."/>
            <person name="Itsathitphaisarn O."/>
            <person name="Sritunyalucksana K."/>
            <person name="Paszkiewicz K.H."/>
            <person name="Moore K.A."/>
            <person name="Stentiford G.D."/>
            <person name="Williams B.A."/>
        </authorList>
    </citation>
    <scope>NUCLEOTIDE SEQUENCE [LARGE SCALE GENOMIC DNA]</scope>
    <source>
        <strain evidence="2 3">GB1</strain>
    </source>
</reference>
<feature type="transmembrane region" description="Helical" evidence="1">
    <location>
        <begin position="12"/>
        <end position="34"/>
    </location>
</feature>
<dbReference type="VEuPathDB" id="MicrosporidiaDB:ECANGB1_50"/>
<sequence>MQNKPNYTRRIIIVSCTIIIVSVSLLVLGIVLSVGKSRKKPLKQEYQIETKRKTQKTVIKTTAKKGVLFHDSDNMYYNKNTIPMTKKPTTFKTLFAHGGIKNADEINNDVDELVNRGKINRNIVQANYEYYNNSGVQVKKMDFFATYDAFTIGTDVFNLTKFHLPLFIPDETYAQYSIPRAYIMFMKTRPTYIDKMKEVGQTIITNINNDAVTQQDYLQYKNNTLEHFYAIIASYAQFGLRETAIGIQGALKKKVESLGENFSGAEYANIRNVMNNVPEVSIPK</sequence>
<organism evidence="2 3">
    <name type="scientific">Enterospora canceri</name>
    <dbReference type="NCBI Taxonomy" id="1081671"/>
    <lineage>
        <taxon>Eukaryota</taxon>
        <taxon>Fungi</taxon>
        <taxon>Fungi incertae sedis</taxon>
        <taxon>Microsporidia</taxon>
        <taxon>Enterocytozoonidae</taxon>
        <taxon>Enterospora</taxon>
    </lineage>
</organism>